<sequence>MEQDLVETEKRRKREINIDPSLQWSQWQLLDSILPTGGFAHSFGLEAAIQARLVSGPDDLQTFVIHLLENTGSLLLPFVYSATMNPTLDNWQKLDRILDATLSNEVGRKASVSQGSSLMRVAASVFTELLSLKSMRDVCIGPGVVSFHHAPVFGIICGLLGMDSGTSQRAYIFMTMRDVISAATRLNLVGPLGAAVLQHRVASVAESMVKKWMDRSVEDACQTAPLLDTIQGCHTYLFSRLWEVPKKEGGGGETKDPPKALLHSTMSIPILETCRKRKRRPKLFGLHSFAEPGCPINPTGPFRDNIRIFLKQCAEPEDYCVKGMPLWCTLLVRDKSCVVPLYTIEEGVNHSLNPFCDHCRCTGWGNHLVSKRKYHVVIPNDRDWNKPLEDNVLNIHSHLLHGLIHCNGFGHLLCINGIEGGSKYLYGREIMDLWDRICEILKARKISVEDASKKHGMDLRLLHGVAYGHTWFGRWGYKFCRGSYGVSEENYDRAIEILSSQKLDKIIQDFSDREQSRQIKCMVQHYRDLSESQLVTIRDLFKFMLTIKSRSTLQKKLVAATAAPSASVQKNSIRISFHKKDNSKEKYLRCKRFTSVIAHMDSRWPAKRLEFAAEVIVDALKQHKSEVGHGGMTRQDLRDAARMHIGDTGLLDYVLKSMNNVIVGCHIVRRGINSARVLEYTIDDVDNPVKDLKLLEATEEIHQKPLPDLLPAPTPVPGTDVYNDVVYLYNNTLLNYPESELLELATQAVLDSKHFVKDRPFRDEDDQLLRFFCQVMPGLFDAENMATETSPAGELVMVPLHATVFDLKQAAEKALRDTYCIMDKFVVTEVDNLGEMEDRDVLFGALESGAEILVRGSGIDFDSNLKHEGGADNWIVRCECGARDDDGERMIACDICEVWQHTRCCSIEDSEAVPPLFVCPGCCTSFGPPMTNSPLEFQCSDDLLLDSATMYGMDYEYDNCIGLLQ</sequence>
<dbReference type="InterPro" id="IPR002639">
    <property type="entry name" value="UreF"/>
</dbReference>
<evidence type="ECO:0000313" key="9">
    <source>
        <dbReference type="Proteomes" id="UP000325315"/>
    </source>
</evidence>
<dbReference type="Gene3D" id="1.10.4190.10">
    <property type="entry name" value="Urease accessory protein UreF"/>
    <property type="match status" value="1"/>
</dbReference>
<dbReference type="OrthoDB" id="436852at2759"/>
<dbReference type="Proteomes" id="UP000325315">
    <property type="component" value="Unassembled WGS sequence"/>
</dbReference>
<dbReference type="InterPro" id="IPR019787">
    <property type="entry name" value="Znf_PHD-finger"/>
</dbReference>
<evidence type="ECO:0000313" key="8">
    <source>
        <dbReference type="EMBL" id="KAA3457162.1"/>
    </source>
</evidence>
<keyword evidence="1" id="KW-0479">Metal-binding</keyword>
<dbReference type="InterPro" id="IPR038277">
    <property type="entry name" value="UreF_sf"/>
</dbReference>
<dbReference type="Pfam" id="PF00628">
    <property type="entry name" value="PHD"/>
    <property type="match status" value="1"/>
</dbReference>
<evidence type="ECO:0000256" key="2">
    <source>
        <dbReference type="ARBA" id="ARBA00022771"/>
    </source>
</evidence>
<accession>A0A5B6ULW5</accession>
<dbReference type="PANTHER" id="PTHR46201:SF9">
    <property type="entry name" value="PHD FINGER PROTEIN MALE MEIOCYTE DEATH 1"/>
    <property type="match status" value="1"/>
</dbReference>
<evidence type="ECO:0000256" key="6">
    <source>
        <dbReference type="ARBA" id="ARBA00046339"/>
    </source>
</evidence>
<feature type="domain" description="Zinc finger PHD-type" evidence="7">
    <location>
        <begin position="877"/>
        <end position="923"/>
    </location>
</feature>
<evidence type="ECO:0000256" key="1">
    <source>
        <dbReference type="ARBA" id="ARBA00022723"/>
    </source>
</evidence>
<dbReference type="AlphaFoldDB" id="A0A5B6ULW5"/>
<comment type="caution">
    <text evidence="8">The sequence shown here is derived from an EMBL/GenBank/DDBJ whole genome shotgun (WGS) entry which is preliminary data.</text>
</comment>
<comment type="similarity">
    <text evidence="6">Belongs to the UreF family.</text>
</comment>
<dbReference type="InterPro" id="IPR057765">
    <property type="entry name" value="MS1-like_ubiquitin"/>
</dbReference>
<dbReference type="InterPro" id="IPR013083">
    <property type="entry name" value="Znf_RING/FYVE/PHD"/>
</dbReference>
<proteinExistence type="inferred from homology"/>
<dbReference type="GO" id="GO:0008270">
    <property type="term" value="F:zinc ion binding"/>
    <property type="evidence" value="ECO:0007669"/>
    <property type="project" value="UniProtKB-KW"/>
</dbReference>
<dbReference type="EMBL" id="SMMG02000011">
    <property type="protein sequence ID" value="KAA3457162.1"/>
    <property type="molecule type" value="Genomic_DNA"/>
</dbReference>
<reference evidence="8" key="1">
    <citation type="submission" date="2019-08" db="EMBL/GenBank/DDBJ databases">
        <authorList>
            <person name="Liu F."/>
        </authorList>
    </citation>
    <scope>NUCLEOTIDE SEQUENCE [LARGE SCALE GENOMIC DNA]</scope>
    <source>
        <strain evidence="8">PA1801</strain>
        <tissue evidence="8">Leaf</tissue>
    </source>
</reference>
<dbReference type="SUPFAM" id="SSF57903">
    <property type="entry name" value="FYVE/PHD zinc finger"/>
    <property type="match status" value="1"/>
</dbReference>
<keyword evidence="3" id="KW-0862">Zinc</keyword>
<dbReference type="PANTHER" id="PTHR46201">
    <property type="entry name" value="PHD FINGER PROTEIN MALE MEIOCYTE DEATH 1-RELATED"/>
    <property type="match status" value="1"/>
</dbReference>
<gene>
    <name evidence="8" type="ORF">EPI10_003874</name>
</gene>
<evidence type="ECO:0000259" key="7">
    <source>
        <dbReference type="SMART" id="SM00249"/>
    </source>
</evidence>
<dbReference type="PROSITE" id="PS01359">
    <property type="entry name" value="ZF_PHD_1"/>
    <property type="match status" value="1"/>
</dbReference>
<dbReference type="InterPro" id="IPR019786">
    <property type="entry name" value="Zinc_finger_PHD-type_CS"/>
</dbReference>
<dbReference type="InterPro" id="IPR058054">
    <property type="entry name" value="Znf_MS1-like"/>
</dbReference>
<organism evidence="8 9">
    <name type="scientific">Gossypium australe</name>
    <dbReference type="NCBI Taxonomy" id="47621"/>
    <lineage>
        <taxon>Eukaryota</taxon>
        <taxon>Viridiplantae</taxon>
        <taxon>Streptophyta</taxon>
        <taxon>Embryophyta</taxon>
        <taxon>Tracheophyta</taxon>
        <taxon>Spermatophyta</taxon>
        <taxon>Magnoliopsida</taxon>
        <taxon>eudicotyledons</taxon>
        <taxon>Gunneridae</taxon>
        <taxon>Pentapetalae</taxon>
        <taxon>rosids</taxon>
        <taxon>malvids</taxon>
        <taxon>Malvales</taxon>
        <taxon>Malvaceae</taxon>
        <taxon>Malvoideae</taxon>
        <taxon>Gossypium</taxon>
    </lineage>
</organism>
<keyword evidence="5" id="KW-0804">Transcription</keyword>
<protein>
    <submittedName>
        <fullName evidence="8">PHD finger protein MALE MEIOCYTE DEATH 1</fullName>
    </submittedName>
</protein>
<dbReference type="Pfam" id="PF25874">
    <property type="entry name" value="WHD_plant_repro"/>
    <property type="match status" value="1"/>
</dbReference>
<dbReference type="InterPro" id="IPR059080">
    <property type="entry name" value="WHD_PTC1"/>
</dbReference>
<dbReference type="Pfam" id="PF25565">
    <property type="entry name" value="Ubiquitin_At1g33420"/>
    <property type="match status" value="1"/>
</dbReference>
<dbReference type="Pfam" id="PF01730">
    <property type="entry name" value="UreF"/>
    <property type="match status" value="1"/>
</dbReference>
<dbReference type="CDD" id="cd15556">
    <property type="entry name" value="PHD_MMD1_like"/>
    <property type="match status" value="1"/>
</dbReference>
<dbReference type="GO" id="GO:0016151">
    <property type="term" value="F:nickel cation binding"/>
    <property type="evidence" value="ECO:0007669"/>
    <property type="project" value="InterPro"/>
</dbReference>
<dbReference type="Gene3D" id="3.30.40.10">
    <property type="entry name" value="Zinc/RING finger domain, C3HC4 (zinc finger)"/>
    <property type="match status" value="1"/>
</dbReference>
<dbReference type="SMART" id="SM00249">
    <property type="entry name" value="PHD"/>
    <property type="match status" value="1"/>
</dbReference>
<evidence type="ECO:0000256" key="3">
    <source>
        <dbReference type="ARBA" id="ARBA00022833"/>
    </source>
</evidence>
<keyword evidence="2" id="KW-0863">Zinc-finger</keyword>
<keyword evidence="9" id="KW-1185">Reference proteome</keyword>
<evidence type="ECO:0000256" key="5">
    <source>
        <dbReference type="ARBA" id="ARBA00023163"/>
    </source>
</evidence>
<name>A0A5B6ULW5_9ROSI</name>
<keyword evidence="4" id="KW-0805">Transcription regulation</keyword>
<dbReference type="InterPro" id="IPR011011">
    <property type="entry name" value="Znf_FYVE_PHD"/>
</dbReference>
<dbReference type="InterPro" id="IPR001965">
    <property type="entry name" value="Znf_PHD"/>
</dbReference>
<evidence type="ECO:0000256" key="4">
    <source>
        <dbReference type="ARBA" id="ARBA00023015"/>
    </source>
</evidence>